<dbReference type="OrthoDB" id="5647175at2"/>
<reference evidence="2 3" key="1">
    <citation type="submission" date="2014-06" db="EMBL/GenBank/DDBJ databases">
        <authorList>
            <person name="Urmite Genomes Urmite Genomes"/>
        </authorList>
    </citation>
    <scope>NUCLEOTIDE SEQUENCE [LARGE SCALE GENOMIC DNA]</scope>
</reference>
<dbReference type="RefSeq" id="WP_052403355.1">
    <property type="nucleotide sequence ID" value="NZ_CCVW01000004.1"/>
</dbReference>
<dbReference type="EMBL" id="CCSB01000004">
    <property type="protein sequence ID" value="CDZ79183.1"/>
    <property type="molecule type" value="Genomic_DNA"/>
</dbReference>
<dbReference type="Proteomes" id="UP000044071">
    <property type="component" value="Unassembled WGS sequence"/>
</dbReference>
<dbReference type="STRING" id="1034943.BN59_03501"/>
<dbReference type="eggNOG" id="ENOG5032HDT">
    <property type="taxonomic scope" value="Bacteria"/>
</dbReference>
<accession>A0A078L5H8</accession>
<name>A0A078L5H8_9GAMM</name>
<feature type="region of interest" description="Disordered" evidence="1">
    <location>
        <begin position="147"/>
        <end position="170"/>
    </location>
</feature>
<feature type="compositionally biased region" description="Basic and acidic residues" evidence="1">
    <location>
        <begin position="147"/>
        <end position="158"/>
    </location>
</feature>
<evidence type="ECO:0000256" key="1">
    <source>
        <dbReference type="SAM" id="MobiDB-lite"/>
    </source>
</evidence>
<protein>
    <submittedName>
        <fullName evidence="2">Uncharacterized protein</fullName>
    </submittedName>
</protein>
<dbReference type="AlphaFoldDB" id="A0A078L5H8"/>
<evidence type="ECO:0000313" key="2">
    <source>
        <dbReference type="EMBL" id="CDZ79183.1"/>
    </source>
</evidence>
<sequence>MVYIKIPQGWTFDKRVVDGILKDVLVSDQLLQVESKGGAQGEKTACKNLIIIQDLVKECLRTKKRGAHSISLNSKETCANEIIIYFRTPPETFELFLKYEPNRNGKEPSNNMKLVQGVDEKKFSFANSTYTGTLWFHNAVISETKREELKDKAQEQRDNRRHVGNNPLAT</sequence>
<organism evidence="2 3">
    <name type="scientific">Legionella massiliensis</name>
    <dbReference type="NCBI Taxonomy" id="1034943"/>
    <lineage>
        <taxon>Bacteria</taxon>
        <taxon>Pseudomonadati</taxon>
        <taxon>Pseudomonadota</taxon>
        <taxon>Gammaproteobacteria</taxon>
        <taxon>Legionellales</taxon>
        <taxon>Legionellaceae</taxon>
        <taxon>Legionella</taxon>
    </lineage>
</organism>
<gene>
    <name evidence="2" type="ORF">BN59_03501</name>
</gene>
<keyword evidence="3" id="KW-1185">Reference proteome</keyword>
<proteinExistence type="predicted"/>
<evidence type="ECO:0000313" key="3">
    <source>
        <dbReference type="Proteomes" id="UP000044071"/>
    </source>
</evidence>